<dbReference type="EMBL" id="AP021876">
    <property type="protein sequence ID" value="BBO80180.1"/>
    <property type="molecule type" value="Genomic_DNA"/>
</dbReference>
<sequence length="495" mass="55520">MNAVLLPYQSRWIDDRSPVKIIEKSRRIGISYAEAADSVLHAADADRGANVYYISYDKEMTSGFIQDCATWAKAFHAAAGEIGEQVMTRDDGRDVHVYDIPFKSGHHIRTFSSNPRNLRSKGRPRERLVMDEAAFVDDLAEVLKAALAMTIWGGTVHIISTHNGDENPFNALIQDSRAGRNDYAVHRVTLDDALADGLFRRICEVTGSPWSIEAEDGWKASLIRRYRPNEDEELFVIPAYGGGAYLPRSLVEVNMADGPLLRFDGTRAFNLAPEPDRRREMNDWINDLLLPELAKLDAQRRHVFGMDFARSGDMTDIVPLEIGADLNKRWPFLVELHNVPYRQQAQVTLAVGNGLPRFDGCAIDAGGNGGFVAEEARDEWGPTMVDEIHFTEQFYRDEFPRYKAGFEDRTTTVIRHDDVLEDHRAVRLVRGVPRVPQGKTDKKGERHGDSAIAGLLADFRSRQDGAAFPQVLTSGSRSMADKTAGYYSRPLFSAY</sequence>
<dbReference type="InterPro" id="IPR012036">
    <property type="entry name" value="Phage_Mu_Gp28"/>
</dbReference>
<reference evidence="1 2" key="1">
    <citation type="submission" date="2019-11" db="EMBL/GenBank/DDBJ databases">
        <title>Comparative genomics of hydrocarbon-degrading Desulfosarcina strains.</title>
        <authorList>
            <person name="Watanabe M."/>
            <person name="Kojima H."/>
            <person name="Fukui M."/>
        </authorList>
    </citation>
    <scope>NUCLEOTIDE SEQUENCE [LARGE SCALE GENOMIC DNA]</scope>
    <source>
        <strain evidence="1 2">28bB2T</strain>
    </source>
</reference>
<dbReference type="Proteomes" id="UP000425960">
    <property type="component" value="Chromosome"/>
</dbReference>
<accession>A0A5K7ZNJ7</accession>
<proteinExistence type="predicted"/>
<dbReference type="PIRSF" id="PIRSF007056">
    <property type="entry name" value="UCP007056"/>
    <property type="match status" value="1"/>
</dbReference>
<dbReference type="Gene3D" id="3.40.50.300">
    <property type="entry name" value="P-loop containing nucleotide triphosphate hydrolases"/>
    <property type="match status" value="1"/>
</dbReference>
<organism evidence="1 2">
    <name type="scientific">Desulfosarcina ovata subsp. sediminis</name>
    <dbReference type="NCBI Taxonomy" id="885957"/>
    <lineage>
        <taxon>Bacteria</taxon>
        <taxon>Pseudomonadati</taxon>
        <taxon>Thermodesulfobacteriota</taxon>
        <taxon>Desulfobacteria</taxon>
        <taxon>Desulfobacterales</taxon>
        <taxon>Desulfosarcinaceae</taxon>
        <taxon>Desulfosarcina</taxon>
    </lineage>
</organism>
<dbReference type="KEGG" id="dov:DSCO28_07460"/>
<dbReference type="InterPro" id="IPR027417">
    <property type="entry name" value="P-loop_NTPase"/>
</dbReference>
<gene>
    <name evidence="1" type="primary">gpE_1</name>
    <name evidence="1" type="ORF">DSCO28_07460</name>
</gene>
<evidence type="ECO:0000313" key="2">
    <source>
        <dbReference type="Proteomes" id="UP000425960"/>
    </source>
</evidence>
<protein>
    <recommendedName>
        <fullName evidence="3">Mu-like prophage FluMu protein gp28</fullName>
    </recommendedName>
</protein>
<evidence type="ECO:0000313" key="1">
    <source>
        <dbReference type="EMBL" id="BBO80180.1"/>
    </source>
</evidence>
<name>A0A5K7ZNJ7_9BACT</name>
<dbReference type="Gene3D" id="3.30.420.240">
    <property type="match status" value="1"/>
</dbReference>
<dbReference type="RefSeq" id="WP_155321200.1">
    <property type="nucleotide sequence ID" value="NZ_AP021876.1"/>
</dbReference>
<dbReference type="AlphaFoldDB" id="A0A5K7ZNJ7"/>
<evidence type="ECO:0008006" key="3">
    <source>
        <dbReference type="Google" id="ProtNLM"/>
    </source>
</evidence>